<proteinExistence type="inferred from homology"/>
<evidence type="ECO:0000256" key="3">
    <source>
        <dbReference type="ARBA" id="ARBA00022989"/>
    </source>
</evidence>
<evidence type="ECO:0000313" key="9">
    <source>
        <dbReference type="Proteomes" id="UP000324767"/>
    </source>
</evidence>
<feature type="transmembrane region" description="Helical" evidence="6">
    <location>
        <begin position="12"/>
        <end position="31"/>
    </location>
</feature>
<comment type="caution">
    <text evidence="8">The sequence shown here is derived from an EMBL/GenBank/DDBJ whole genome shotgun (WGS) entry which is preliminary data.</text>
</comment>
<evidence type="ECO:0000256" key="5">
    <source>
        <dbReference type="ARBA" id="ARBA00038359"/>
    </source>
</evidence>
<gene>
    <name evidence="8" type="ORF">FRX48_05007</name>
</gene>
<sequence>MDVSHRPSVLLGVLWSLCGLGTSFTAARFYSRMVLEPAMGWDDWSMLAALVLNYAAFGIATASVHHGLGTHQNTLSPSDVRYALEFQWVYQAFVVFSLTLSRVSVSILLIRLFPRKTYMKWTLIILAAVNAIAAVLGVTLIFTQCSPTQKLWDHGIKGGHCISPSVQKDIGLWKASLSAASDLLTAVWPIAIVATLHMKPRTKGLLGTLFALTLVAMIACIVQAYYLSLNTVRNDQTFVAAVVVFWVGINSNVMIIVGNIPPLATLYKRFIGGPASRGTEWSSNQQYSFKLKDNHNRINSSQDSNVVIIEAPVGARTRTSSEEYIVDAPGQHREEGSRIERRTDISVTYDAT</sequence>
<feature type="transmembrane region" description="Helical" evidence="6">
    <location>
        <begin position="121"/>
        <end position="142"/>
    </location>
</feature>
<keyword evidence="4 6" id="KW-0472">Membrane</keyword>
<comment type="similarity">
    <text evidence="5">Belongs to the SAT4 family.</text>
</comment>
<keyword evidence="2 6" id="KW-0812">Transmembrane</keyword>
<protein>
    <recommendedName>
        <fullName evidence="7">Rhodopsin domain-containing protein</fullName>
    </recommendedName>
</protein>
<dbReference type="PANTHER" id="PTHR33048">
    <property type="entry name" value="PTH11-LIKE INTEGRAL MEMBRANE PROTEIN (AFU_ORTHOLOGUE AFUA_5G11245)"/>
    <property type="match status" value="1"/>
</dbReference>
<dbReference type="InterPro" id="IPR049326">
    <property type="entry name" value="Rhodopsin_dom_fungi"/>
</dbReference>
<comment type="subcellular location">
    <subcellularLocation>
        <location evidence="1">Membrane</location>
        <topology evidence="1">Multi-pass membrane protein</topology>
    </subcellularLocation>
</comment>
<organism evidence="8 9">
    <name type="scientific">Lasallia pustulata</name>
    <dbReference type="NCBI Taxonomy" id="136370"/>
    <lineage>
        <taxon>Eukaryota</taxon>
        <taxon>Fungi</taxon>
        <taxon>Dikarya</taxon>
        <taxon>Ascomycota</taxon>
        <taxon>Pezizomycotina</taxon>
        <taxon>Lecanoromycetes</taxon>
        <taxon>OSLEUM clade</taxon>
        <taxon>Umbilicariomycetidae</taxon>
        <taxon>Umbilicariales</taxon>
        <taxon>Umbilicariaceae</taxon>
        <taxon>Lasallia</taxon>
    </lineage>
</organism>
<dbReference type="PANTHER" id="PTHR33048:SF146">
    <property type="entry name" value="INTEGRAL MEMBRANE PROTEIN"/>
    <property type="match status" value="1"/>
</dbReference>
<keyword evidence="3 6" id="KW-1133">Transmembrane helix</keyword>
<accession>A0A5M8PQ84</accession>
<dbReference type="Proteomes" id="UP000324767">
    <property type="component" value="Unassembled WGS sequence"/>
</dbReference>
<evidence type="ECO:0000256" key="4">
    <source>
        <dbReference type="ARBA" id="ARBA00023136"/>
    </source>
</evidence>
<dbReference type="OrthoDB" id="3934549at2759"/>
<evidence type="ECO:0000313" key="8">
    <source>
        <dbReference type="EMBL" id="KAA6411726.1"/>
    </source>
</evidence>
<evidence type="ECO:0000256" key="1">
    <source>
        <dbReference type="ARBA" id="ARBA00004141"/>
    </source>
</evidence>
<feature type="domain" description="Rhodopsin" evidence="7">
    <location>
        <begin position="27"/>
        <end position="269"/>
    </location>
</feature>
<evidence type="ECO:0000259" key="7">
    <source>
        <dbReference type="Pfam" id="PF20684"/>
    </source>
</evidence>
<dbReference type="Pfam" id="PF20684">
    <property type="entry name" value="Fung_rhodopsin"/>
    <property type="match status" value="1"/>
</dbReference>
<evidence type="ECO:0000256" key="6">
    <source>
        <dbReference type="SAM" id="Phobius"/>
    </source>
</evidence>
<dbReference type="AlphaFoldDB" id="A0A5M8PQ84"/>
<name>A0A5M8PQ84_9LECA</name>
<dbReference type="InterPro" id="IPR052337">
    <property type="entry name" value="SAT4-like"/>
</dbReference>
<feature type="transmembrane region" description="Helical" evidence="6">
    <location>
        <begin position="43"/>
        <end position="68"/>
    </location>
</feature>
<reference evidence="8 9" key="1">
    <citation type="submission" date="2019-09" db="EMBL/GenBank/DDBJ databases">
        <title>The hologenome of the rock-dwelling lichen Lasallia pustulata.</title>
        <authorList>
            <person name="Greshake Tzovaras B."/>
            <person name="Segers F."/>
            <person name="Bicker A."/>
            <person name="Dal Grande F."/>
            <person name="Otte J."/>
            <person name="Hankeln T."/>
            <person name="Schmitt I."/>
            <person name="Ebersberger I."/>
        </authorList>
    </citation>
    <scope>NUCLEOTIDE SEQUENCE [LARGE SCALE GENOMIC DNA]</scope>
    <source>
        <strain evidence="8">A1-1</strain>
    </source>
</reference>
<feature type="transmembrane region" description="Helical" evidence="6">
    <location>
        <begin position="238"/>
        <end position="260"/>
    </location>
</feature>
<feature type="transmembrane region" description="Helical" evidence="6">
    <location>
        <begin position="205"/>
        <end position="226"/>
    </location>
</feature>
<dbReference type="EMBL" id="VXIT01000007">
    <property type="protein sequence ID" value="KAA6411726.1"/>
    <property type="molecule type" value="Genomic_DNA"/>
</dbReference>
<dbReference type="GO" id="GO:0016020">
    <property type="term" value="C:membrane"/>
    <property type="evidence" value="ECO:0007669"/>
    <property type="project" value="UniProtKB-SubCell"/>
</dbReference>
<feature type="transmembrane region" description="Helical" evidence="6">
    <location>
        <begin position="88"/>
        <end position="109"/>
    </location>
</feature>
<evidence type="ECO:0000256" key="2">
    <source>
        <dbReference type="ARBA" id="ARBA00022692"/>
    </source>
</evidence>